<proteinExistence type="predicted"/>
<gene>
    <name evidence="1" type="ORF">2F2_13</name>
</gene>
<organism evidence="1">
    <name type="scientific">uncultured Caudovirales phage</name>
    <dbReference type="NCBI Taxonomy" id="2100421"/>
    <lineage>
        <taxon>Viruses</taxon>
        <taxon>Duplodnaviria</taxon>
        <taxon>Heunggongvirae</taxon>
        <taxon>Uroviricota</taxon>
        <taxon>Caudoviricetes</taxon>
        <taxon>Peduoviridae</taxon>
        <taxon>Maltschvirus</taxon>
        <taxon>Maltschvirus maltsch</taxon>
    </lineage>
</organism>
<protein>
    <submittedName>
        <fullName evidence="1">Uncharacterized protein</fullName>
    </submittedName>
</protein>
<name>A0A2H4J318_9CAUD</name>
<evidence type="ECO:0000313" key="1">
    <source>
        <dbReference type="EMBL" id="ASN69530.1"/>
    </source>
</evidence>
<dbReference type="EMBL" id="MF417892">
    <property type="protein sequence ID" value="ASN69530.1"/>
    <property type="molecule type" value="Genomic_DNA"/>
</dbReference>
<accession>A0A2H4J318</accession>
<reference evidence="1" key="1">
    <citation type="submission" date="2017-06" db="EMBL/GenBank/DDBJ databases">
        <title>Novel phages from South African skin metaviromes.</title>
        <authorList>
            <person name="van Zyl L.J."/>
            <person name="Abrahams Y."/>
            <person name="Stander E.A."/>
            <person name="Kirby B.M."/>
            <person name="Clavaud C."/>
            <person name="Farcet C."/>
            <person name="Breton L."/>
            <person name="Trindade M.I."/>
        </authorList>
    </citation>
    <scope>NUCLEOTIDE SEQUENCE</scope>
</reference>
<sequence length="83" mass="9877">MSEYTIRSLKDFHRIPVDRLHDCLAEFEESVKLMNLMMETMDLPLDKAGIEYFTWKDDGKKDIAQSFMFGEDVIRLDVKERED</sequence>